<keyword evidence="6 9" id="KW-0408">Iron</keyword>
<dbReference type="Gene3D" id="1.20.58.480">
    <property type="match status" value="1"/>
</dbReference>
<dbReference type="GO" id="GO:0046872">
    <property type="term" value="F:metal ion binding"/>
    <property type="evidence" value="ECO:0007669"/>
    <property type="project" value="UniProtKB-KW"/>
</dbReference>
<organism evidence="10 11">
    <name type="scientific">Hydrogenophaga crocea</name>
    <dbReference type="NCBI Taxonomy" id="2716225"/>
    <lineage>
        <taxon>Bacteria</taxon>
        <taxon>Pseudomonadati</taxon>
        <taxon>Pseudomonadota</taxon>
        <taxon>Betaproteobacteria</taxon>
        <taxon>Burkholderiales</taxon>
        <taxon>Comamonadaceae</taxon>
        <taxon>Hydrogenophaga</taxon>
    </lineage>
</organism>
<comment type="cofactor">
    <cofactor evidence="9">
        <name>heme</name>
        <dbReference type="ChEBI" id="CHEBI:30413"/>
    </cofactor>
    <text evidence="9">Binds 1 heme group per subunit.</text>
</comment>
<dbReference type="AlphaFoldDB" id="A0A6G8IDE6"/>
<comment type="catalytic activity">
    <reaction evidence="8 9">
        <text>L-tryptophan + O2 = N-formyl-L-kynurenine</text>
        <dbReference type="Rhea" id="RHEA:24536"/>
        <dbReference type="ChEBI" id="CHEBI:15379"/>
        <dbReference type="ChEBI" id="CHEBI:57912"/>
        <dbReference type="ChEBI" id="CHEBI:58629"/>
        <dbReference type="EC" id="1.13.11.11"/>
    </reaction>
</comment>
<dbReference type="RefSeq" id="WP_166224003.1">
    <property type="nucleotide sequence ID" value="NZ_CP049989.1"/>
</dbReference>
<sequence>MSETQRPEDVVREERAQLDFSRDMSYGDYLQLDAILSAQKPLSPAHDEMLFIVQHQTSELWMKLMLHELHAAMAHIARDELAPAFKMLARVSRIMEQLVHAWDVLATMTPPEYSALRPYLAKSSGFQSHQYRCIEFAMGNKNAAMLQPHAHHPDRAATVRAAYEAPSLYDEALRLLARRGLPVPASHTERDWTRPYEASDAVEQAWLQVYRDPQAHWDLYQLGEELTDLEDTFRLWRFRHVTTVERVIGFKRGTGGTGGVSYLRKMLDVVLFPEIWRLRTAL</sequence>
<dbReference type="GO" id="GO:0004833">
    <property type="term" value="F:L-tryptophan 2,3-dioxygenase activity"/>
    <property type="evidence" value="ECO:0007669"/>
    <property type="project" value="UniProtKB-UniRule"/>
</dbReference>
<dbReference type="EC" id="1.13.11.11" evidence="9"/>
<dbReference type="UniPathway" id="UPA00333">
    <property type="reaction ID" value="UER00453"/>
</dbReference>
<feature type="binding site" evidence="9">
    <location>
        <position position="113"/>
    </location>
    <ligand>
        <name>substrate</name>
    </ligand>
</feature>
<evidence type="ECO:0000313" key="10">
    <source>
        <dbReference type="EMBL" id="QIM51046.1"/>
    </source>
</evidence>
<dbReference type="HAMAP" id="MF_01972">
    <property type="entry name" value="T23O"/>
    <property type="match status" value="1"/>
</dbReference>
<dbReference type="KEGG" id="hcz:G9Q37_02305"/>
<evidence type="ECO:0000256" key="4">
    <source>
        <dbReference type="ARBA" id="ARBA00022964"/>
    </source>
</evidence>
<name>A0A6G8IDE6_9BURK</name>
<dbReference type="SUPFAM" id="SSF140959">
    <property type="entry name" value="Indolic compounds 2,3-dioxygenase-like"/>
    <property type="match status" value="1"/>
</dbReference>
<evidence type="ECO:0000256" key="1">
    <source>
        <dbReference type="ARBA" id="ARBA00011881"/>
    </source>
</evidence>
<dbReference type="PANTHER" id="PTHR10138:SF0">
    <property type="entry name" value="TRYPTOPHAN 2,3-DIOXYGENASE"/>
    <property type="match status" value="1"/>
</dbReference>
<dbReference type="EMBL" id="CP049989">
    <property type="protein sequence ID" value="QIM51046.1"/>
    <property type="molecule type" value="Genomic_DNA"/>
</dbReference>
<keyword evidence="3 9" id="KW-0479">Metal-binding</keyword>
<keyword evidence="5 9" id="KW-0560">Oxidoreductase</keyword>
<dbReference type="NCBIfam" id="TIGR03036">
    <property type="entry name" value="trp_2_3_diox"/>
    <property type="match status" value="1"/>
</dbReference>
<evidence type="ECO:0000256" key="2">
    <source>
        <dbReference type="ARBA" id="ARBA00022617"/>
    </source>
</evidence>
<proteinExistence type="inferred from homology"/>
<feature type="binding site" evidence="9">
    <location>
        <begin position="51"/>
        <end position="55"/>
    </location>
    <ligand>
        <name>substrate</name>
    </ligand>
</feature>
<reference evidence="10 11" key="1">
    <citation type="submission" date="2020-03" db="EMBL/GenBank/DDBJ databases">
        <title>Hydrogenophaga sp. nov. isolated from cyanobacterial mat.</title>
        <authorList>
            <person name="Thorat V."/>
            <person name="Kirdat K."/>
            <person name="Tiwarekar B."/>
            <person name="Costa E.D."/>
            <person name="Yadav A."/>
        </authorList>
    </citation>
    <scope>NUCLEOTIDE SEQUENCE [LARGE SCALE GENOMIC DNA]</scope>
    <source>
        <strain evidence="10 11">BA0156</strain>
    </source>
</reference>
<dbReference type="Pfam" id="PF03301">
    <property type="entry name" value="Trp_dioxygenase"/>
    <property type="match status" value="1"/>
</dbReference>
<dbReference type="GO" id="GO:0019441">
    <property type="term" value="P:L-tryptophan catabolic process to kynurenine"/>
    <property type="evidence" value="ECO:0007669"/>
    <property type="project" value="UniProtKB-UniRule"/>
</dbReference>
<keyword evidence="2 9" id="KW-0349">Heme</keyword>
<comment type="pathway">
    <text evidence="9">Amino-acid degradation; L-tryptophan degradation via kynurenine pathway; L-kynurenine from L-tryptophan: step 1/2.</text>
</comment>
<evidence type="ECO:0000256" key="6">
    <source>
        <dbReference type="ARBA" id="ARBA00023004"/>
    </source>
</evidence>
<dbReference type="GO" id="GO:0019442">
    <property type="term" value="P:L-tryptophan catabolic process to acetyl-CoA"/>
    <property type="evidence" value="ECO:0007669"/>
    <property type="project" value="TreeGrafter"/>
</dbReference>
<evidence type="ECO:0000256" key="7">
    <source>
        <dbReference type="ARBA" id="ARBA00023079"/>
    </source>
</evidence>
<comment type="subunit">
    <text evidence="1 9">Homotetramer.</text>
</comment>
<dbReference type="PANTHER" id="PTHR10138">
    <property type="entry name" value="TRYPTOPHAN 2,3-DIOXYGENASE"/>
    <property type="match status" value="1"/>
</dbReference>
<feature type="binding site" description="axial binding residue" evidence="9">
    <location>
        <position position="240"/>
    </location>
    <ligand>
        <name>heme</name>
        <dbReference type="ChEBI" id="CHEBI:30413"/>
    </ligand>
    <ligandPart>
        <name>Fe</name>
        <dbReference type="ChEBI" id="CHEBI:18248"/>
    </ligandPart>
</feature>
<evidence type="ECO:0000256" key="5">
    <source>
        <dbReference type="ARBA" id="ARBA00023002"/>
    </source>
</evidence>
<dbReference type="Proteomes" id="UP000503162">
    <property type="component" value="Chromosome"/>
</dbReference>
<dbReference type="InterPro" id="IPR004981">
    <property type="entry name" value="Trp_2_3_dOase"/>
</dbReference>
<feature type="binding site" evidence="9">
    <location>
        <position position="254"/>
    </location>
    <ligand>
        <name>substrate</name>
    </ligand>
</feature>
<dbReference type="InterPro" id="IPR017485">
    <property type="entry name" value="Trp_2-3-dOase_bac"/>
</dbReference>
<dbReference type="GO" id="GO:0020037">
    <property type="term" value="F:heme binding"/>
    <property type="evidence" value="ECO:0007669"/>
    <property type="project" value="UniProtKB-UniRule"/>
</dbReference>
<comment type="similarity">
    <text evidence="9">Belongs to the tryptophan 2,3-dioxygenase family.</text>
</comment>
<evidence type="ECO:0000256" key="8">
    <source>
        <dbReference type="ARBA" id="ARBA00050412"/>
    </source>
</evidence>
<keyword evidence="4 9" id="KW-0223">Dioxygenase</keyword>
<keyword evidence="11" id="KW-1185">Reference proteome</keyword>
<evidence type="ECO:0000256" key="9">
    <source>
        <dbReference type="HAMAP-Rule" id="MF_01972"/>
    </source>
</evidence>
<evidence type="ECO:0000256" key="3">
    <source>
        <dbReference type="ARBA" id="ARBA00022723"/>
    </source>
</evidence>
<evidence type="ECO:0000313" key="11">
    <source>
        <dbReference type="Proteomes" id="UP000503162"/>
    </source>
</evidence>
<feature type="binding site" evidence="9">
    <location>
        <position position="117"/>
    </location>
    <ligand>
        <name>substrate</name>
    </ligand>
</feature>
<protein>
    <recommendedName>
        <fullName evidence="9">Tryptophan 2,3-dioxygenase</fullName>
        <shortName evidence="9">TDO</shortName>
        <ecNumber evidence="9">1.13.11.11</ecNumber>
    </recommendedName>
    <alternativeName>
        <fullName evidence="9">Tryptamin 2,3-dioxygenase</fullName>
    </alternativeName>
    <alternativeName>
        <fullName evidence="9">Tryptophan oxygenase</fullName>
        <shortName evidence="9">TO</shortName>
        <shortName evidence="9">TRPO</shortName>
    </alternativeName>
    <alternativeName>
        <fullName evidence="9">Tryptophan pyrrolase</fullName>
    </alternativeName>
    <alternativeName>
        <fullName evidence="9">Tryptophanase</fullName>
    </alternativeName>
</protein>
<keyword evidence="7 9" id="KW-0823">Tryptophan catabolism</keyword>
<gene>
    <name evidence="9 10" type="primary">kynA</name>
    <name evidence="10" type="ORF">G9Q37_02305</name>
</gene>
<accession>A0A6G8IDE6</accession>
<dbReference type="FunFam" id="1.20.58.480:FF:000001">
    <property type="entry name" value="Tryptophan 2,3-dioxygenase"/>
    <property type="match status" value="1"/>
</dbReference>
<dbReference type="InterPro" id="IPR037217">
    <property type="entry name" value="Trp/Indoleamine_2_3_dOase-like"/>
</dbReference>
<comment type="function">
    <text evidence="9">Heme-dependent dioxygenase that catalyzes the oxidative cleavage of the L-tryptophan (L-Trp) pyrrole ring and converts L-tryptophan to N-formyl-L-kynurenine. Catalyzes the oxidative cleavage of the indole moiety.</text>
</comment>